<comment type="caution">
    <text evidence="2">The sequence shown here is derived from an EMBL/GenBank/DDBJ whole genome shotgun (WGS) entry which is preliminary data.</text>
</comment>
<evidence type="ECO:0000313" key="2">
    <source>
        <dbReference type="EMBL" id="HGZ42698.1"/>
    </source>
</evidence>
<protein>
    <submittedName>
        <fullName evidence="2">Uncharacterized protein</fullName>
    </submittedName>
</protein>
<organism evidence="2">
    <name type="scientific">Eiseniibacteriota bacterium</name>
    <dbReference type="NCBI Taxonomy" id="2212470"/>
    <lineage>
        <taxon>Bacteria</taxon>
        <taxon>Candidatus Eiseniibacteriota</taxon>
    </lineage>
</organism>
<accession>A0A832MMA2</accession>
<gene>
    <name evidence="2" type="ORF">ENR23_04600</name>
</gene>
<feature type="region of interest" description="Disordered" evidence="1">
    <location>
        <begin position="29"/>
        <end position="72"/>
    </location>
</feature>
<feature type="compositionally biased region" description="Low complexity" evidence="1">
    <location>
        <begin position="38"/>
        <end position="69"/>
    </location>
</feature>
<name>A0A832MMA2_UNCEI</name>
<evidence type="ECO:0000256" key="1">
    <source>
        <dbReference type="SAM" id="MobiDB-lite"/>
    </source>
</evidence>
<sequence>MRRGIVGLLAVVVALAAVLFAVRGARHGASPPAPPAAGAPAPAAPLEAAAPPAAGAAGEAPRARGPGEAVGAAERTSGGLALRAFEAPGGARLEIGFRSPQSLLDHFARHGAELGAATPSEYLALAQALRDAPAGGDVLEAVRADGVVTRFDRATGTFVAFDRDLVIRTCFKPNDGERYFRRQAARAAEVP</sequence>
<proteinExistence type="predicted"/>
<dbReference type="AlphaFoldDB" id="A0A832MMA2"/>
<dbReference type="EMBL" id="DSQF01000008">
    <property type="protein sequence ID" value="HGZ42698.1"/>
    <property type="molecule type" value="Genomic_DNA"/>
</dbReference>
<reference evidence="2" key="1">
    <citation type="journal article" date="2020" name="mSystems">
        <title>Genome- and Community-Level Interaction Insights into Carbon Utilization and Element Cycling Functions of Hydrothermarchaeota in Hydrothermal Sediment.</title>
        <authorList>
            <person name="Zhou Z."/>
            <person name="Liu Y."/>
            <person name="Xu W."/>
            <person name="Pan J."/>
            <person name="Luo Z.H."/>
            <person name="Li M."/>
        </authorList>
    </citation>
    <scope>NUCLEOTIDE SEQUENCE [LARGE SCALE GENOMIC DNA]</scope>
    <source>
        <strain evidence="2">SpSt-381</strain>
    </source>
</reference>